<dbReference type="InterPro" id="IPR028081">
    <property type="entry name" value="Leu-bd"/>
</dbReference>
<proteinExistence type="inferred from homology"/>
<evidence type="ECO:0000256" key="2">
    <source>
        <dbReference type="ARBA" id="ARBA00010062"/>
    </source>
</evidence>
<reference evidence="8 9" key="1">
    <citation type="submission" date="2016-10" db="EMBL/GenBank/DDBJ databases">
        <title>The Draft Genome Sequence of the Potato Rhizosphere Bacteria Ochrobactrum sp. IPA7.2.</title>
        <authorList>
            <person name="Gogoleva N.E."/>
            <person name="Khlopko Y.A."/>
            <person name="Burygin G.L."/>
            <person name="Plotnikov A.O."/>
        </authorList>
    </citation>
    <scope>NUCLEOTIDE SEQUENCE [LARGE SCALE GENOMIC DNA]</scope>
    <source>
        <strain evidence="8 9">IPA7.2</strain>
    </source>
</reference>
<evidence type="ECO:0000256" key="6">
    <source>
        <dbReference type="SAM" id="SignalP"/>
    </source>
</evidence>
<evidence type="ECO:0000313" key="9">
    <source>
        <dbReference type="Proteomes" id="UP000182985"/>
    </source>
</evidence>
<dbReference type="GO" id="GO:0006865">
    <property type="term" value="P:amino acid transport"/>
    <property type="evidence" value="ECO:0007669"/>
    <property type="project" value="UniProtKB-KW"/>
</dbReference>
<dbReference type="AlphaFoldDB" id="A0A1J6HB52"/>
<dbReference type="CDD" id="cd06327">
    <property type="entry name" value="PBP1_SBP-like"/>
    <property type="match status" value="1"/>
</dbReference>
<dbReference type="OrthoDB" id="5794591at2"/>
<comment type="function">
    <text evidence="1">Component of an amino-acid transport system.</text>
</comment>
<comment type="caution">
    <text evidence="8">The sequence shown here is derived from an EMBL/GenBank/DDBJ whole genome shotgun (WGS) entry which is preliminary data.</text>
</comment>
<keyword evidence="4 6" id="KW-0732">Signal</keyword>
<dbReference type="EMBL" id="MOEC01000058">
    <property type="protein sequence ID" value="OIS90341.1"/>
    <property type="molecule type" value="Genomic_DNA"/>
</dbReference>
<evidence type="ECO:0000256" key="5">
    <source>
        <dbReference type="ARBA" id="ARBA00022970"/>
    </source>
</evidence>
<evidence type="ECO:0000313" key="8">
    <source>
        <dbReference type="EMBL" id="OIS90341.1"/>
    </source>
</evidence>
<feature type="chain" id="PRO_5009638907" evidence="6">
    <location>
        <begin position="24"/>
        <end position="400"/>
    </location>
</feature>
<dbReference type="InterPro" id="IPR028082">
    <property type="entry name" value="Peripla_BP_I"/>
</dbReference>
<comment type="similarity">
    <text evidence="2">Belongs to the leucine-binding protein family.</text>
</comment>
<accession>A0A1J6HB52</accession>
<evidence type="ECO:0000256" key="1">
    <source>
        <dbReference type="ARBA" id="ARBA00003630"/>
    </source>
</evidence>
<keyword evidence="3" id="KW-0813">Transport</keyword>
<sequence length="400" mass="43067">MKMKSMMLSGAFAAMMLASPALAEPVRLGVLTDMSGMNFDLAGDGSVVAAKMAVEDFGGTLNGEPIEIIVGDHQNKPDIGSTLARSWIDEKNVKAIIDVPTSSVAMAVQEITRDKDVAFLASTAGSSDLTGKACSPTTAQWTWDTYSLANGTGRAMTQAGGKKWYFITVDYTFGHALERDTAEAVKASGGEVVGSVRHPRETTDFSSFLLQAQASGADVIALANSSGDTMTALKQASEYGITQGGQKIAGMLLFLSDVHSVGLETAKGLTLTTGFYWDYDDQTRAWSKRFGERMNGKMPTMVHAGVYSSVMNYLKASEAAKSTSGKAVLDKMRTMDINDFFARNAKLRADGRMVHDMYLVQVKSPEESKGPWDYYKVLRTIPGDEAFRPLDKGGCPLVTQ</sequence>
<organism evidence="8 9">
    <name type="scientific">Brucella cytisi</name>
    <dbReference type="NCBI Taxonomy" id="407152"/>
    <lineage>
        <taxon>Bacteria</taxon>
        <taxon>Pseudomonadati</taxon>
        <taxon>Pseudomonadota</taxon>
        <taxon>Alphaproteobacteria</taxon>
        <taxon>Hyphomicrobiales</taxon>
        <taxon>Brucellaceae</taxon>
        <taxon>Brucella/Ochrobactrum group</taxon>
        <taxon>Brucella</taxon>
    </lineage>
</organism>
<feature type="signal peptide" evidence="6">
    <location>
        <begin position="1"/>
        <end position="23"/>
    </location>
</feature>
<dbReference type="SUPFAM" id="SSF53822">
    <property type="entry name" value="Periplasmic binding protein-like I"/>
    <property type="match status" value="1"/>
</dbReference>
<dbReference type="PANTHER" id="PTHR30483:SF6">
    <property type="entry name" value="PERIPLASMIC BINDING PROTEIN OF ABC TRANSPORTER FOR NATURAL AMINO ACIDS"/>
    <property type="match status" value="1"/>
</dbReference>
<evidence type="ECO:0000256" key="4">
    <source>
        <dbReference type="ARBA" id="ARBA00022729"/>
    </source>
</evidence>
<name>A0A1J6HB52_9HYPH</name>
<evidence type="ECO:0000256" key="3">
    <source>
        <dbReference type="ARBA" id="ARBA00022448"/>
    </source>
</evidence>
<dbReference type="PANTHER" id="PTHR30483">
    <property type="entry name" value="LEUCINE-SPECIFIC-BINDING PROTEIN"/>
    <property type="match status" value="1"/>
</dbReference>
<dbReference type="InterPro" id="IPR051010">
    <property type="entry name" value="BCAA_transport"/>
</dbReference>
<gene>
    <name evidence="8" type="ORF">BLA27_27325</name>
</gene>
<evidence type="ECO:0000259" key="7">
    <source>
        <dbReference type="Pfam" id="PF13458"/>
    </source>
</evidence>
<dbReference type="RefSeq" id="WP_071634497.1">
    <property type="nucleotide sequence ID" value="NZ_MOEC01000058.1"/>
</dbReference>
<dbReference type="Proteomes" id="UP000182985">
    <property type="component" value="Unassembled WGS sequence"/>
</dbReference>
<feature type="domain" description="Leucine-binding protein" evidence="7">
    <location>
        <begin position="25"/>
        <end position="363"/>
    </location>
</feature>
<keyword evidence="5" id="KW-0029">Amino-acid transport</keyword>
<keyword evidence="9" id="KW-1185">Reference proteome</keyword>
<protein>
    <submittedName>
        <fullName evidence="8">ABC transporter permease</fullName>
    </submittedName>
</protein>
<dbReference type="Pfam" id="PF13458">
    <property type="entry name" value="Peripla_BP_6"/>
    <property type="match status" value="1"/>
</dbReference>
<dbReference type="Gene3D" id="3.40.50.2300">
    <property type="match status" value="2"/>
</dbReference>